<dbReference type="AlphaFoldDB" id="A0A1E5WM41"/>
<dbReference type="Proteomes" id="UP000095767">
    <property type="component" value="Unassembled WGS sequence"/>
</dbReference>
<name>A0A1E5WM41_9POAL</name>
<gene>
    <name evidence="2" type="ORF">BAE44_0000495</name>
</gene>
<keyword evidence="1" id="KW-1133">Transmembrane helix</keyword>
<sequence length="84" mass="9696">MDLVRREADRGAAPEFVALDIRGEAESPGSNPNLHTEVQHFFLRYRIYFWWHILFIYRSSVGTLILLYFTLSMGKMTGGQTDGQ</sequence>
<dbReference type="OrthoDB" id="683938at2759"/>
<dbReference type="EMBL" id="LWDX02001626">
    <property type="protein sequence ID" value="OEL38486.1"/>
    <property type="molecule type" value="Genomic_DNA"/>
</dbReference>
<proteinExistence type="predicted"/>
<feature type="transmembrane region" description="Helical" evidence="1">
    <location>
        <begin position="49"/>
        <end position="71"/>
    </location>
</feature>
<keyword evidence="3" id="KW-1185">Reference proteome</keyword>
<protein>
    <submittedName>
        <fullName evidence="2">Uncharacterized protein</fullName>
    </submittedName>
</protein>
<reference evidence="2 3" key="1">
    <citation type="submission" date="2016-09" db="EMBL/GenBank/DDBJ databases">
        <title>The draft genome of Dichanthelium oligosanthes: A C3 panicoid grass species.</title>
        <authorList>
            <person name="Studer A.J."/>
            <person name="Schnable J.C."/>
            <person name="Brutnell T.P."/>
        </authorList>
    </citation>
    <scope>NUCLEOTIDE SEQUENCE [LARGE SCALE GENOMIC DNA]</scope>
    <source>
        <strain evidence="3">cv. Kellogg 1175</strain>
        <tissue evidence="2">Leaf</tissue>
    </source>
</reference>
<accession>A0A1E5WM41</accession>
<evidence type="ECO:0000256" key="1">
    <source>
        <dbReference type="SAM" id="Phobius"/>
    </source>
</evidence>
<organism evidence="2 3">
    <name type="scientific">Dichanthelium oligosanthes</name>
    <dbReference type="NCBI Taxonomy" id="888268"/>
    <lineage>
        <taxon>Eukaryota</taxon>
        <taxon>Viridiplantae</taxon>
        <taxon>Streptophyta</taxon>
        <taxon>Embryophyta</taxon>
        <taxon>Tracheophyta</taxon>
        <taxon>Spermatophyta</taxon>
        <taxon>Magnoliopsida</taxon>
        <taxon>Liliopsida</taxon>
        <taxon>Poales</taxon>
        <taxon>Poaceae</taxon>
        <taxon>PACMAD clade</taxon>
        <taxon>Panicoideae</taxon>
        <taxon>Panicodae</taxon>
        <taxon>Paniceae</taxon>
        <taxon>Dichantheliinae</taxon>
        <taxon>Dichanthelium</taxon>
    </lineage>
</organism>
<evidence type="ECO:0000313" key="3">
    <source>
        <dbReference type="Proteomes" id="UP000095767"/>
    </source>
</evidence>
<evidence type="ECO:0000313" key="2">
    <source>
        <dbReference type="EMBL" id="OEL38486.1"/>
    </source>
</evidence>
<keyword evidence="1" id="KW-0812">Transmembrane</keyword>
<comment type="caution">
    <text evidence="2">The sequence shown here is derived from an EMBL/GenBank/DDBJ whole genome shotgun (WGS) entry which is preliminary data.</text>
</comment>
<keyword evidence="1" id="KW-0472">Membrane</keyword>